<proteinExistence type="predicted"/>
<name>A0AAD9V368_ACRCE</name>
<evidence type="ECO:0000313" key="3">
    <source>
        <dbReference type="Proteomes" id="UP001249851"/>
    </source>
</evidence>
<gene>
    <name evidence="2" type="ORF">P5673_018077</name>
</gene>
<evidence type="ECO:0008006" key="4">
    <source>
        <dbReference type="Google" id="ProtNLM"/>
    </source>
</evidence>
<protein>
    <recommendedName>
        <fullName evidence="4">Integrase zinc-binding domain-containing protein</fullName>
    </recommendedName>
</protein>
<sequence length="287" mass="32199">MIKRSTLYHLNPFIDDDGILRLGGRLRRSKLEYREKHPVLMPKKHHVTTLIVRHYHLQVHHQGRLMTHGAIRQAGYWLVNGNQVVSNELNSCVTCKRLRGRPLEQQMADLPNDRMEETAPFTYVGFDVFGPLTIQPRKTRGAAVTSKRWGLLFTFLNSRAVHIEEVEPFQRAPAASPDPDPETPLVGPASSPVEADCVGEPALPSSVHEDSAQPLRRSTRERRPPERFKDFIMSVERHDLSGGLGQVPLGCLGAEERCSQANENRSPAAHSMQLVANVNRVSSISKC</sequence>
<dbReference type="PANTHER" id="PTHR47331:SF6">
    <property type="entry name" value="DOUBLECORTIN DOMAIN-CONTAINING PROTEIN"/>
    <property type="match status" value="1"/>
</dbReference>
<dbReference type="AlphaFoldDB" id="A0AAD9V368"/>
<feature type="region of interest" description="Disordered" evidence="1">
    <location>
        <begin position="170"/>
        <end position="224"/>
    </location>
</feature>
<dbReference type="PANTHER" id="PTHR47331">
    <property type="entry name" value="PHD-TYPE DOMAIN-CONTAINING PROTEIN"/>
    <property type="match status" value="1"/>
</dbReference>
<evidence type="ECO:0000313" key="2">
    <source>
        <dbReference type="EMBL" id="KAK2559442.1"/>
    </source>
</evidence>
<comment type="caution">
    <text evidence="2">The sequence shown here is derived from an EMBL/GenBank/DDBJ whole genome shotgun (WGS) entry which is preliminary data.</text>
</comment>
<reference evidence="2" key="1">
    <citation type="journal article" date="2023" name="G3 (Bethesda)">
        <title>Whole genome assembly and annotation of the endangered Caribbean coral Acropora cervicornis.</title>
        <authorList>
            <person name="Selwyn J.D."/>
            <person name="Vollmer S.V."/>
        </authorList>
    </citation>
    <scope>NUCLEOTIDE SEQUENCE</scope>
    <source>
        <strain evidence="2">K2</strain>
    </source>
</reference>
<evidence type="ECO:0000256" key="1">
    <source>
        <dbReference type="SAM" id="MobiDB-lite"/>
    </source>
</evidence>
<accession>A0AAD9V368</accession>
<organism evidence="2 3">
    <name type="scientific">Acropora cervicornis</name>
    <name type="common">Staghorn coral</name>
    <dbReference type="NCBI Taxonomy" id="6130"/>
    <lineage>
        <taxon>Eukaryota</taxon>
        <taxon>Metazoa</taxon>
        <taxon>Cnidaria</taxon>
        <taxon>Anthozoa</taxon>
        <taxon>Hexacorallia</taxon>
        <taxon>Scleractinia</taxon>
        <taxon>Astrocoeniina</taxon>
        <taxon>Acroporidae</taxon>
        <taxon>Acropora</taxon>
    </lineage>
</organism>
<dbReference type="Proteomes" id="UP001249851">
    <property type="component" value="Unassembled WGS sequence"/>
</dbReference>
<dbReference type="EMBL" id="JARQWQ010000040">
    <property type="protein sequence ID" value="KAK2559442.1"/>
    <property type="molecule type" value="Genomic_DNA"/>
</dbReference>
<reference evidence="2" key="2">
    <citation type="journal article" date="2023" name="Science">
        <title>Genomic signatures of disease resistance in endangered staghorn corals.</title>
        <authorList>
            <person name="Vollmer S.V."/>
            <person name="Selwyn J.D."/>
            <person name="Despard B.A."/>
            <person name="Roesel C.L."/>
        </authorList>
    </citation>
    <scope>NUCLEOTIDE SEQUENCE</scope>
    <source>
        <strain evidence="2">K2</strain>
    </source>
</reference>
<keyword evidence="3" id="KW-1185">Reference proteome</keyword>